<dbReference type="Pfam" id="PF14322">
    <property type="entry name" value="SusD-like_3"/>
    <property type="match status" value="1"/>
</dbReference>
<evidence type="ECO:0000259" key="7">
    <source>
        <dbReference type="Pfam" id="PF14322"/>
    </source>
</evidence>
<sequence>MLSIIMVVMCGCKKLVEIDKPTNTISTASAFGTDSKLNSVMAGLYNQMINTGLAFSNGATTLYGGLTADEFVDYGGPLNTLTYPLLTSNINANADFAADVIWSSAYKTIYNSNAIIENLTSSVSDKITDSLRASCTGEAKFTRAFSYFYLTNFYGDVPLVLTTDFNKTATLPRAPQAQVYDQMVQDLKDAQALLPDNFSAGLGERIRPNKGAATALLARVYLYQKDWKNAEAQASAVIGNSHYSLLADLNKVFLINSTEAIWQLKQDVSLTPVGSGTYDDINFNTRIEWESLGPDDQAAFLDPSVYPSVSYFLTPQNYLTDELSNAFEPGDLRHTAWVRSTPSPNIDPYFGVTYNYPFKYINRTATNNQPALQYNVMLRLAEQYLIRAEARAELGDAGGSAADINRIRNRAGLPNTTASGQTDLLAAIARERRVELFAEWAHRLFDLKRTGKASEVLGAIAIKQPWKPGQLLYPVPVSEIIRDPRLIQNPGY</sequence>
<protein>
    <submittedName>
        <fullName evidence="8">SusD family protein</fullName>
    </submittedName>
</protein>
<comment type="subcellular location">
    <subcellularLocation>
        <location evidence="1">Cell outer membrane</location>
    </subcellularLocation>
</comment>
<dbReference type="Gene3D" id="1.25.40.390">
    <property type="match status" value="1"/>
</dbReference>
<keyword evidence="9" id="KW-1185">Reference proteome</keyword>
<dbReference type="Pfam" id="PF07980">
    <property type="entry name" value="SusD_RagB"/>
    <property type="match status" value="1"/>
</dbReference>
<evidence type="ECO:0000256" key="4">
    <source>
        <dbReference type="ARBA" id="ARBA00023136"/>
    </source>
</evidence>
<proteinExistence type="inferred from homology"/>
<feature type="domain" description="SusD-like N-terminal" evidence="7">
    <location>
        <begin position="29"/>
        <end position="222"/>
    </location>
</feature>
<comment type="similarity">
    <text evidence="2">Belongs to the SusD family.</text>
</comment>
<dbReference type="GO" id="GO:0009279">
    <property type="term" value="C:cell outer membrane"/>
    <property type="evidence" value="ECO:0007669"/>
    <property type="project" value="UniProtKB-SubCell"/>
</dbReference>
<keyword evidence="3" id="KW-0732">Signal</keyword>
<evidence type="ECO:0000256" key="3">
    <source>
        <dbReference type="ARBA" id="ARBA00022729"/>
    </source>
</evidence>
<evidence type="ECO:0000259" key="6">
    <source>
        <dbReference type="Pfam" id="PF07980"/>
    </source>
</evidence>
<keyword evidence="4" id="KW-0472">Membrane</keyword>
<gene>
    <name evidence="8" type="ORF">SAMN05192574_101204</name>
</gene>
<dbReference type="InterPro" id="IPR033985">
    <property type="entry name" value="SusD-like_N"/>
</dbReference>
<dbReference type="InterPro" id="IPR012944">
    <property type="entry name" value="SusD_RagB_dom"/>
</dbReference>
<dbReference type="EMBL" id="FOCL01000001">
    <property type="protein sequence ID" value="SEM62006.1"/>
    <property type="molecule type" value="Genomic_DNA"/>
</dbReference>
<evidence type="ECO:0000313" key="9">
    <source>
        <dbReference type="Proteomes" id="UP000198942"/>
    </source>
</evidence>
<reference evidence="9" key="1">
    <citation type="submission" date="2016-10" db="EMBL/GenBank/DDBJ databases">
        <authorList>
            <person name="Varghese N."/>
            <person name="Submissions S."/>
        </authorList>
    </citation>
    <scope>NUCLEOTIDE SEQUENCE [LARGE SCALE GENOMIC DNA]</scope>
    <source>
        <strain evidence="9">Gh-48</strain>
    </source>
</reference>
<dbReference type="AlphaFoldDB" id="A0A1H7ZUR1"/>
<feature type="domain" description="RagB/SusD" evidence="6">
    <location>
        <begin position="337"/>
        <end position="492"/>
    </location>
</feature>
<dbReference type="Proteomes" id="UP000198942">
    <property type="component" value="Unassembled WGS sequence"/>
</dbReference>
<evidence type="ECO:0000256" key="2">
    <source>
        <dbReference type="ARBA" id="ARBA00006275"/>
    </source>
</evidence>
<evidence type="ECO:0000313" key="8">
    <source>
        <dbReference type="EMBL" id="SEM62006.1"/>
    </source>
</evidence>
<evidence type="ECO:0000256" key="5">
    <source>
        <dbReference type="ARBA" id="ARBA00023237"/>
    </source>
</evidence>
<dbReference type="InterPro" id="IPR011990">
    <property type="entry name" value="TPR-like_helical_dom_sf"/>
</dbReference>
<dbReference type="SUPFAM" id="SSF48452">
    <property type="entry name" value="TPR-like"/>
    <property type="match status" value="1"/>
</dbReference>
<organism evidence="8 9">
    <name type="scientific">Mucilaginibacter gossypiicola</name>
    <dbReference type="NCBI Taxonomy" id="551995"/>
    <lineage>
        <taxon>Bacteria</taxon>
        <taxon>Pseudomonadati</taxon>
        <taxon>Bacteroidota</taxon>
        <taxon>Sphingobacteriia</taxon>
        <taxon>Sphingobacteriales</taxon>
        <taxon>Sphingobacteriaceae</taxon>
        <taxon>Mucilaginibacter</taxon>
    </lineage>
</organism>
<evidence type="ECO:0000256" key="1">
    <source>
        <dbReference type="ARBA" id="ARBA00004442"/>
    </source>
</evidence>
<keyword evidence="5" id="KW-0998">Cell outer membrane</keyword>
<dbReference type="STRING" id="551995.SAMN05192574_101204"/>
<accession>A0A1H7ZUR1</accession>
<dbReference type="CDD" id="cd08977">
    <property type="entry name" value="SusD"/>
    <property type="match status" value="1"/>
</dbReference>
<name>A0A1H7ZUR1_9SPHI</name>